<dbReference type="GO" id="GO:0030288">
    <property type="term" value="C:outer membrane-bounded periplasmic space"/>
    <property type="evidence" value="ECO:0007669"/>
    <property type="project" value="UniProtKB-UniRule"/>
</dbReference>
<dbReference type="InterPro" id="IPR034706">
    <property type="entry name" value="CpoB"/>
</dbReference>
<evidence type="ECO:0000313" key="3">
    <source>
        <dbReference type="Proteomes" id="UP000245708"/>
    </source>
</evidence>
<dbReference type="HAMAP" id="MF_02066">
    <property type="entry name" value="CpoB"/>
    <property type="match status" value="1"/>
</dbReference>
<keyword evidence="3" id="KW-1185">Reference proteome</keyword>
<keyword evidence="1" id="KW-0175">Coiled coil</keyword>
<reference evidence="2 3" key="1">
    <citation type="submission" date="2018-05" db="EMBL/GenBank/DDBJ databases">
        <title>Genomic Encyclopedia of Type Strains, Phase IV (KMG-IV): sequencing the most valuable type-strain genomes for metagenomic binning, comparative biology and taxonomic classification.</title>
        <authorList>
            <person name="Goeker M."/>
        </authorList>
    </citation>
    <scope>NUCLEOTIDE SEQUENCE [LARGE SCALE GENOMIC DNA]</scope>
    <source>
        <strain evidence="2 3">DSM 16097</strain>
    </source>
</reference>
<dbReference type="InterPro" id="IPR019734">
    <property type="entry name" value="TPR_rpt"/>
</dbReference>
<dbReference type="Gene3D" id="1.25.40.10">
    <property type="entry name" value="Tetratricopeptide repeat domain"/>
    <property type="match status" value="1"/>
</dbReference>
<keyword evidence="1" id="KW-0574">Periplasm</keyword>
<keyword evidence="1" id="KW-0732">Signal</keyword>
<comment type="function">
    <text evidence="1">Mediates coordination of peptidoglycan synthesis and outer membrane constriction during cell division.</text>
</comment>
<dbReference type="Pfam" id="PF13432">
    <property type="entry name" value="TPR_16"/>
    <property type="match status" value="1"/>
</dbReference>
<dbReference type="SUPFAM" id="SSF48452">
    <property type="entry name" value="TPR-like"/>
    <property type="match status" value="1"/>
</dbReference>
<keyword evidence="1" id="KW-0132">Cell division</keyword>
<name>A0A316GFJ4_9RHOB</name>
<gene>
    <name evidence="1" type="primary">cpoB</name>
    <name evidence="2" type="ORF">C7455_108161</name>
</gene>
<evidence type="ECO:0000313" key="2">
    <source>
        <dbReference type="EMBL" id="PWK59393.1"/>
    </source>
</evidence>
<feature type="signal peptide" evidence="1">
    <location>
        <begin position="1"/>
        <end position="21"/>
    </location>
</feature>
<dbReference type="InterPro" id="IPR011990">
    <property type="entry name" value="TPR-like_helical_dom_sf"/>
</dbReference>
<sequence precursor="true">MRRARALTPVLAICLALSAPMGLTQDRTQTLADIRQELSVLFVEIQRLRGELNTTGGVQGGGGGGTVLARVDAIEAELRRLTGLTEQLQIRVDRIVTDGTNRIGDLEFRLCELEQGCSLGSLGQTPSLGGVEVQQGAGAVAPATPSQPGGANLAVAEQSDFDRARTAYESGDYAQAAQLLEAFTQTYPGGPMSAEAHFLRGEAEVFQGAWNRAARAYLDAFTANPEGPRAPGALFQLGRSLAQLGQTDEACLTLGEVGLRYPGDMAAGQAADLRNSLGCS</sequence>
<keyword evidence="1" id="KW-0131">Cell cycle</keyword>
<dbReference type="Pfam" id="PF13174">
    <property type="entry name" value="TPR_6"/>
    <property type="match status" value="1"/>
</dbReference>
<dbReference type="EMBL" id="QGGW01000008">
    <property type="protein sequence ID" value="PWK59393.1"/>
    <property type="molecule type" value="Genomic_DNA"/>
</dbReference>
<comment type="subcellular location">
    <subcellularLocation>
        <location evidence="1">Periplasm</location>
    </subcellularLocation>
</comment>
<proteinExistence type="inferred from homology"/>
<protein>
    <recommendedName>
        <fullName evidence="1">Cell division coordinator CpoB</fullName>
    </recommendedName>
</protein>
<dbReference type="AlphaFoldDB" id="A0A316GFJ4"/>
<dbReference type="GO" id="GO:0043093">
    <property type="term" value="P:FtsZ-dependent cytokinesis"/>
    <property type="evidence" value="ECO:0007669"/>
    <property type="project" value="UniProtKB-UniRule"/>
</dbReference>
<dbReference type="InterPro" id="IPR014162">
    <property type="entry name" value="CpoB_C"/>
</dbReference>
<comment type="similarity">
    <text evidence="1">Belongs to the CpoB family.</text>
</comment>
<accession>A0A316GFJ4</accession>
<evidence type="ECO:0000256" key="1">
    <source>
        <dbReference type="HAMAP-Rule" id="MF_02066"/>
    </source>
</evidence>
<feature type="coiled-coil region" evidence="1">
    <location>
        <begin position="31"/>
        <end position="91"/>
    </location>
</feature>
<feature type="chain" id="PRO_5016470129" description="Cell division coordinator CpoB" evidence="1">
    <location>
        <begin position="22"/>
        <end position="280"/>
    </location>
</feature>
<dbReference type="NCBIfam" id="TIGR02795">
    <property type="entry name" value="tol_pal_ybgF"/>
    <property type="match status" value="1"/>
</dbReference>
<dbReference type="Proteomes" id="UP000245708">
    <property type="component" value="Unassembled WGS sequence"/>
</dbReference>
<dbReference type="OrthoDB" id="9763909at2"/>
<comment type="caution">
    <text evidence="2">The sequence shown here is derived from an EMBL/GenBank/DDBJ whole genome shotgun (WGS) entry which is preliminary data.</text>
</comment>
<dbReference type="RefSeq" id="WP_109669789.1">
    <property type="nucleotide sequence ID" value="NZ_QGGW01000008.1"/>
</dbReference>
<organism evidence="2 3">
    <name type="scientific">Roseicyclus mahoneyensis</name>
    <dbReference type="NCBI Taxonomy" id="164332"/>
    <lineage>
        <taxon>Bacteria</taxon>
        <taxon>Pseudomonadati</taxon>
        <taxon>Pseudomonadota</taxon>
        <taxon>Alphaproteobacteria</taxon>
        <taxon>Rhodobacterales</taxon>
        <taxon>Roseobacteraceae</taxon>
        <taxon>Roseicyclus</taxon>
    </lineage>
</organism>